<dbReference type="EMBL" id="BAAAKJ010000152">
    <property type="protein sequence ID" value="GAA1394660.1"/>
    <property type="molecule type" value="Genomic_DNA"/>
</dbReference>
<dbReference type="Proteomes" id="UP001499863">
    <property type="component" value="Unassembled WGS sequence"/>
</dbReference>
<feature type="transmembrane region" description="Helical" evidence="1">
    <location>
        <begin position="288"/>
        <end position="309"/>
    </location>
</feature>
<dbReference type="RefSeq" id="WP_344334032.1">
    <property type="nucleotide sequence ID" value="NZ_BAAAKJ010000152.1"/>
</dbReference>
<evidence type="ECO:0000313" key="2">
    <source>
        <dbReference type="EMBL" id="GAA1394660.1"/>
    </source>
</evidence>
<feature type="transmembrane region" description="Helical" evidence="1">
    <location>
        <begin position="21"/>
        <end position="41"/>
    </location>
</feature>
<proteinExistence type="predicted"/>
<feature type="transmembrane region" description="Helical" evidence="1">
    <location>
        <begin position="56"/>
        <end position="76"/>
    </location>
</feature>
<accession>A0ABN1Y0L5</accession>
<sequence length="314" mass="32963">MVWINRPAGLARRAWTVNRPLAGTAALMALVLAVALVGLLTDSRSITGQPAWAKPARFALSISLYTLTLLWLLTFVRGHDRLVRAVSRVTAVSLTVEMALIAGAAASGTTSHFNFATPTATAVWLTMAAFIVATWVMALTTVVLLLRQRVGPPVFAWGLRLGAGVCCLGMAVAFLMTLPTARQRAAVANGQGLSIVGAHTVGPADGGAGLPVTDWSTLGGDLRIPHFLGLHALQVLPLIGFLLATLPRRIPEGRRVALMWIAALAYLGLVLTLTWQALRSQPVTAPDAATVAVLMALGAVTGTAAALVVRRPVR</sequence>
<protein>
    <submittedName>
        <fullName evidence="2">Uncharacterized protein</fullName>
    </submittedName>
</protein>
<keyword evidence="1" id="KW-1133">Transmembrane helix</keyword>
<evidence type="ECO:0000313" key="3">
    <source>
        <dbReference type="Proteomes" id="UP001499863"/>
    </source>
</evidence>
<evidence type="ECO:0000256" key="1">
    <source>
        <dbReference type="SAM" id="Phobius"/>
    </source>
</evidence>
<organism evidence="2 3">
    <name type="scientific">Kitasatospora putterlickiae</name>
    <dbReference type="NCBI Taxonomy" id="221725"/>
    <lineage>
        <taxon>Bacteria</taxon>
        <taxon>Bacillati</taxon>
        <taxon>Actinomycetota</taxon>
        <taxon>Actinomycetes</taxon>
        <taxon>Kitasatosporales</taxon>
        <taxon>Streptomycetaceae</taxon>
        <taxon>Kitasatospora</taxon>
    </lineage>
</organism>
<feature type="transmembrane region" description="Helical" evidence="1">
    <location>
        <begin position="224"/>
        <end position="244"/>
    </location>
</feature>
<feature type="transmembrane region" description="Helical" evidence="1">
    <location>
        <begin position="122"/>
        <end position="146"/>
    </location>
</feature>
<comment type="caution">
    <text evidence="2">The sequence shown here is derived from an EMBL/GenBank/DDBJ whole genome shotgun (WGS) entry which is preliminary data.</text>
</comment>
<feature type="transmembrane region" description="Helical" evidence="1">
    <location>
        <begin position="158"/>
        <end position="178"/>
    </location>
</feature>
<keyword evidence="3" id="KW-1185">Reference proteome</keyword>
<name>A0ABN1Y0L5_9ACTN</name>
<feature type="transmembrane region" description="Helical" evidence="1">
    <location>
        <begin position="88"/>
        <end position="110"/>
    </location>
</feature>
<keyword evidence="1" id="KW-0812">Transmembrane</keyword>
<feature type="transmembrane region" description="Helical" evidence="1">
    <location>
        <begin position="256"/>
        <end position="276"/>
    </location>
</feature>
<keyword evidence="1" id="KW-0472">Membrane</keyword>
<gene>
    <name evidence="2" type="ORF">GCM10009639_29050</name>
</gene>
<reference evidence="2 3" key="1">
    <citation type="journal article" date="2019" name="Int. J. Syst. Evol. Microbiol.">
        <title>The Global Catalogue of Microorganisms (GCM) 10K type strain sequencing project: providing services to taxonomists for standard genome sequencing and annotation.</title>
        <authorList>
            <consortium name="The Broad Institute Genomics Platform"/>
            <consortium name="The Broad Institute Genome Sequencing Center for Infectious Disease"/>
            <person name="Wu L."/>
            <person name="Ma J."/>
        </authorList>
    </citation>
    <scope>NUCLEOTIDE SEQUENCE [LARGE SCALE GENOMIC DNA]</scope>
    <source>
        <strain evidence="2 3">JCM 12393</strain>
    </source>
</reference>